<name>A0A8T1MJB0_CLOSI</name>
<keyword evidence="4 10" id="KW-0328">Glycosyltransferase</keyword>
<keyword evidence="8 10" id="KW-1133">Transmembrane helix</keyword>
<feature type="transmembrane region" description="Helical" evidence="10">
    <location>
        <begin position="130"/>
        <end position="146"/>
    </location>
</feature>
<dbReference type="AlphaFoldDB" id="A0A8T1MJB0"/>
<evidence type="ECO:0000256" key="6">
    <source>
        <dbReference type="ARBA" id="ARBA00022692"/>
    </source>
</evidence>
<evidence type="ECO:0000256" key="11">
    <source>
        <dbReference type="SAM" id="MobiDB-lite"/>
    </source>
</evidence>
<evidence type="ECO:0000256" key="7">
    <source>
        <dbReference type="ARBA" id="ARBA00022824"/>
    </source>
</evidence>
<accession>A0A8T1MJB0</accession>
<keyword evidence="6 10" id="KW-0812">Transmembrane</keyword>
<dbReference type="EMBL" id="NIRI02000042">
    <property type="protein sequence ID" value="KAG5448926.1"/>
    <property type="molecule type" value="Genomic_DNA"/>
</dbReference>
<evidence type="ECO:0000256" key="4">
    <source>
        <dbReference type="ARBA" id="ARBA00022676"/>
    </source>
</evidence>
<feature type="transmembrane region" description="Helical" evidence="10">
    <location>
        <begin position="354"/>
        <end position="372"/>
    </location>
</feature>
<dbReference type="Proteomes" id="UP000286415">
    <property type="component" value="Unassembled WGS sequence"/>
</dbReference>
<sequence>MLLLLLLLFVATAFKLLFTFSYQSTDFEVHRNWLAVTHSLPFNRWYFESTSKWTLDYPPLFAWFEWLLSQVAAQVDPKMCMISNTAYSSPKTVWFQRCSVLLTELTVYFGLWRISTILGRSGNSMMKRRFILTLGLLAFNYGLMIVDHIHFQYNGFLFGVLLLSISFLIEECYVKAAACFTVLLNLKHLFLYVAPVYFVHLLFNYCLARENRSFLSFIGKFFKLGSAVTVTVLISFLPFLSKTQLSAIYSRLFPFGRGLTHAYWAPNFWALYNGAEKVLCASNSHFGLWPHLNTSSSSMTRGLVESAEHVVLPSIRPVHTAVLVIGSMLPPLLRCAAKSSAFNDVHVSVHYREFLTALTGAAWASFLFGWHVHEKAIIVVLLPLNLLAMAVPNFRSIAFYATTIGHYSLMPLIPTKAETPAVLFMFLSYTTIHWLALFRLHPASAKADMYQTNGPLGRLASMHLWGLVPLYVASFILWPLLWMNSGLPFLPLMATSMYTAIGLCLGYVYFLWLSWQSDEASAVVVTEIEGTHQVKEREVKVKQERTEKKTDEKQRTMERKFGEKPPATERTLEGRQQEKSVPPKSNKKKAKKLKSH</sequence>
<dbReference type="Pfam" id="PF03155">
    <property type="entry name" value="Alg6_Alg8"/>
    <property type="match status" value="1"/>
</dbReference>
<feature type="transmembrane region" description="Helical" evidence="10">
    <location>
        <begin position="421"/>
        <end position="441"/>
    </location>
</feature>
<evidence type="ECO:0000256" key="10">
    <source>
        <dbReference type="RuleBase" id="RU363110"/>
    </source>
</evidence>
<evidence type="ECO:0000256" key="3">
    <source>
        <dbReference type="ARBA" id="ARBA00008715"/>
    </source>
</evidence>
<keyword evidence="7 10" id="KW-0256">Endoplasmic reticulum</keyword>
<feature type="compositionally biased region" description="Basic and acidic residues" evidence="11">
    <location>
        <begin position="538"/>
        <end position="578"/>
    </location>
</feature>
<protein>
    <recommendedName>
        <fullName evidence="10">Alpha-1,3-glucosyltransferase</fullName>
        <ecNumber evidence="10">2.4.1.-</ecNumber>
    </recommendedName>
</protein>
<keyword evidence="13" id="KW-1185">Reference proteome</keyword>
<evidence type="ECO:0000256" key="2">
    <source>
        <dbReference type="ARBA" id="ARBA00004922"/>
    </source>
</evidence>
<dbReference type="PANTHER" id="PTHR12413">
    <property type="entry name" value="DOLICHYL GLYCOSYLTRANSFERASE"/>
    <property type="match status" value="1"/>
</dbReference>
<dbReference type="EC" id="2.4.1.-" evidence="10"/>
<feature type="transmembrane region" description="Helical" evidence="10">
    <location>
        <begin position="462"/>
        <end position="483"/>
    </location>
</feature>
<feature type="transmembrane region" description="Helical" evidence="10">
    <location>
        <begin position="189"/>
        <end position="208"/>
    </location>
</feature>
<feature type="transmembrane region" description="Helical" evidence="10">
    <location>
        <begin position="489"/>
        <end position="512"/>
    </location>
</feature>
<feature type="compositionally biased region" description="Basic residues" evidence="11">
    <location>
        <begin position="585"/>
        <end position="596"/>
    </location>
</feature>
<evidence type="ECO:0000256" key="9">
    <source>
        <dbReference type="ARBA" id="ARBA00023136"/>
    </source>
</evidence>
<dbReference type="GO" id="GO:0042283">
    <property type="term" value="F:dolichyl pyrophosphate Glc1Man9GlcNAc2 alpha-1,3-glucosyltransferase activity"/>
    <property type="evidence" value="ECO:0007669"/>
    <property type="project" value="TreeGrafter"/>
</dbReference>
<reference evidence="12 13" key="2">
    <citation type="journal article" date="2021" name="Genomics">
        <title>High-quality reference genome for Clonorchis sinensis.</title>
        <authorList>
            <person name="Young N.D."/>
            <person name="Stroehlein A.J."/>
            <person name="Kinkar L."/>
            <person name="Wang T."/>
            <person name="Sohn W.M."/>
            <person name="Chang B.C.H."/>
            <person name="Kaur P."/>
            <person name="Weisz D."/>
            <person name="Dudchenko O."/>
            <person name="Aiden E.L."/>
            <person name="Korhonen P.K."/>
            <person name="Gasser R.B."/>
        </authorList>
    </citation>
    <scope>NUCLEOTIDE SEQUENCE [LARGE SCALE GENOMIC DNA]</scope>
    <source>
        <strain evidence="12">Cs-k2</strain>
    </source>
</reference>
<comment type="pathway">
    <text evidence="2 10">Protein modification; protein glycosylation.</text>
</comment>
<organism evidence="12 13">
    <name type="scientific">Clonorchis sinensis</name>
    <name type="common">Chinese liver fluke</name>
    <dbReference type="NCBI Taxonomy" id="79923"/>
    <lineage>
        <taxon>Eukaryota</taxon>
        <taxon>Metazoa</taxon>
        <taxon>Spiralia</taxon>
        <taxon>Lophotrochozoa</taxon>
        <taxon>Platyhelminthes</taxon>
        <taxon>Trematoda</taxon>
        <taxon>Digenea</taxon>
        <taxon>Opisthorchiida</taxon>
        <taxon>Opisthorchiata</taxon>
        <taxon>Opisthorchiidae</taxon>
        <taxon>Clonorchis</taxon>
    </lineage>
</organism>
<evidence type="ECO:0000256" key="5">
    <source>
        <dbReference type="ARBA" id="ARBA00022679"/>
    </source>
</evidence>
<evidence type="ECO:0000256" key="1">
    <source>
        <dbReference type="ARBA" id="ARBA00004477"/>
    </source>
</evidence>
<dbReference type="InterPro" id="IPR004856">
    <property type="entry name" value="Glyco_trans_ALG6/ALG8"/>
</dbReference>
<proteinExistence type="inferred from homology"/>
<dbReference type="OrthoDB" id="1689333at2759"/>
<feature type="transmembrane region" description="Helical" evidence="10">
    <location>
        <begin position="220"/>
        <end position="240"/>
    </location>
</feature>
<keyword evidence="9 10" id="KW-0472">Membrane</keyword>
<feature type="transmembrane region" description="Helical" evidence="10">
    <location>
        <begin position="379"/>
        <end position="401"/>
    </location>
</feature>
<evidence type="ECO:0000313" key="12">
    <source>
        <dbReference type="EMBL" id="KAG5448926.1"/>
    </source>
</evidence>
<comment type="subcellular location">
    <subcellularLocation>
        <location evidence="1 10">Endoplasmic reticulum membrane</location>
        <topology evidence="1 10">Multi-pass membrane protein</topology>
    </subcellularLocation>
</comment>
<dbReference type="GO" id="GO:0006487">
    <property type="term" value="P:protein N-linked glycosylation"/>
    <property type="evidence" value="ECO:0007669"/>
    <property type="project" value="TreeGrafter"/>
</dbReference>
<keyword evidence="5 10" id="KW-0808">Transferase</keyword>
<gene>
    <name evidence="12" type="ORF">CSKR_103454</name>
</gene>
<comment type="similarity">
    <text evidence="3 10">Belongs to the ALG6/ALG8 glucosyltransferase family.</text>
</comment>
<comment type="caution">
    <text evidence="12">The sequence shown here is derived from an EMBL/GenBank/DDBJ whole genome shotgun (WGS) entry which is preliminary data.</text>
</comment>
<evidence type="ECO:0000313" key="13">
    <source>
        <dbReference type="Proteomes" id="UP000286415"/>
    </source>
</evidence>
<reference evidence="12 13" key="1">
    <citation type="journal article" date="2018" name="Biotechnol. Adv.">
        <title>Improved genomic resources and new bioinformatic workflow for the carcinogenic parasite Clonorchis sinensis: Biotechnological implications.</title>
        <authorList>
            <person name="Wang D."/>
            <person name="Korhonen P.K."/>
            <person name="Gasser R.B."/>
            <person name="Young N.D."/>
        </authorList>
    </citation>
    <scope>NUCLEOTIDE SEQUENCE [LARGE SCALE GENOMIC DNA]</scope>
    <source>
        <strain evidence="12">Cs-k2</strain>
    </source>
</reference>
<dbReference type="PANTHER" id="PTHR12413:SF2">
    <property type="entry name" value="DOLICHYL PYROPHOSPHATE GLC1MAN9GLCNAC2 ALPHA-1,3-GLUCOSYLTRANSFERASE-RELATED"/>
    <property type="match status" value="1"/>
</dbReference>
<evidence type="ECO:0000256" key="8">
    <source>
        <dbReference type="ARBA" id="ARBA00022989"/>
    </source>
</evidence>
<dbReference type="GO" id="GO:0005789">
    <property type="term" value="C:endoplasmic reticulum membrane"/>
    <property type="evidence" value="ECO:0007669"/>
    <property type="project" value="UniProtKB-SubCell"/>
</dbReference>
<feature type="region of interest" description="Disordered" evidence="11">
    <location>
        <begin position="538"/>
        <end position="596"/>
    </location>
</feature>